<comment type="caution">
    <text evidence="7">The sequence shown here is derived from an EMBL/GenBank/DDBJ whole genome shotgun (WGS) entry which is preliminary data.</text>
</comment>
<comment type="similarity">
    <text evidence="1">Belongs to the sirtuin family. Class I subfamily.</text>
</comment>
<evidence type="ECO:0000256" key="3">
    <source>
        <dbReference type="ARBA" id="ARBA00023027"/>
    </source>
</evidence>
<feature type="active site" description="Proton acceptor" evidence="4">
    <location>
        <position position="222"/>
    </location>
</feature>
<feature type="compositionally biased region" description="Pro residues" evidence="5">
    <location>
        <begin position="22"/>
        <end position="31"/>
    </location>
</feature>
<gene>
    <name evidence="7" type="ORF">HRR80_008713</name>
</gene>
<feature type="compositionally biased region" description="Polar residues" evidence="5">
    <location>
        <begin position="470"/>
        <end position="479"/>
    </location>
</feature>
<protein>
    <recommendedName>
        <fullName evidence="6">Deacetylase sirtuin-type domain-containing protein</fullName>
    </recommendedName>
</protein>
<dbReference type="GO" id="GO:0046872">
    <property type="term" value="F:metal ion binding"/>
    <property type="evidence" value="ECO:0007669"/>
    <property type="project" value="UniProtKB-KW"/>
</dbReference>
<dbReference type="CDD" id="cd01407">
    <property type="entry name" value="SIR2-fam"/>
    <property type="match status" value="1"/>
</dbReference>
<dbReference type="AlphaFoldDB" id="A0AAN6ITT9"/>
<dbReference type="InterPro" id="IPR029035">
    <property type="entry name" value="DHS-like_NAD/FAD-binding_dom"/>
</dbReference>
<feature type="binding site" evidence="4">
    <location>
        <position position="230"/>
    </location>
    <ligand>
        <name>Zn(2+)</name>
        <dbReference type="ChEBI" id="CHEBI:29105"/>
    </ligand>
</feature>
<dbReference type="GO" id="GO:0070403">
    <property type="term" value="F:NAD+ binding"/>
    <property type="evidence" value="ECO:0007669"/>
    <property type="project" value="InterPro"/>
</dbReference>
<dbReference type="SUPFAM" id="SSF52467">
    <property type="entry name" value="DHS-like NAD/FAD-binding domain"/>
    <property type="match status" value="1"/>
</dbReference>
<dbReference type="Gene3D" id="3.30.1600.10">
    <property type="entry name" value="SIR2/SIRT2 'Small Domain"/>
    <property type="match status" value="1"/>
</dbReference>
<dbReference type="Pfam" id="PF02146">
    <property type="entry name" value="SIR2"/>
    <property type="match status" value="1"/>
</dbReference>
<keyword evidence="4" id="KW-0862">Zinc</keyword>
<dbReference type="PROSITE" id="PS50305">
    <property type="entry name" value="SIRTUIN"/>
    <property type="match status" value="1"/>
</dbReference>
<keyword evidence="2" id="KW-0808">Transferase</keyword>
<feature type="region of interest" description="Disordered" evidence="5">
    <location>
        <begin position="429"/>
        <end position="517"/>
    </location>
</feature>
<evidence type="ECO:0000313" key="8">
    <source>
        <dbReference type="Proteomes" id="UP001161757"/>
    </source>
</evidence>
<organism evidence="7 8">
    <name type="scientific">Exophiala dermatitidis</name>
    <name type="common">Black yeast-like fungus</name>
    <name type="synonym">Wangiella dermatitidis</name>
    <dbReference type="NCBI Taxonomy" id="5970"/>
    <lineage>
        <taxon>Eukaryota</taxon>
        <taxon>Fungi</taxon>
        <taxon>Dikarya</taxon>
        <taxon>Ascomycota</taxon>
        <taxon>Pezizomycotina</taxon>
        <taxon>Eurotiomycetes</taxon>
        <taxon>Chaetothyriomycetidae</taxon>
        <taxon>Chaetothyriales</taxon>
        <taxon>Herpotrichiellaceae</taxon>
        <taxon>Exophiala</taxon>
    </lineage>
</organism>
<name>A0AAN6ITT9_EXODE</name>
<dbReference type="InterPro" id="IPR003000">
    <property type="entry name" value="Sirtuin"/>
</dbReference>
<evidence type="ECO:0000256" key="2">
    <source>
        <dbReference type="ARBA" id="ARBA00022679"/>
    </source>
</evidence>
<reference evidence="7" key="1">
    <citation type="submission" date="2023-01" db="EMBL/GenBank/DDBJ databases">
        <title>Exophiala dermititidis isolated from Cystic Fibrosis Patient.</title>
        <authorList>
            <person name="Kurbessoian T."/>
            <person name="Crocker A."/>
            <person name="Murante D."/>
            <person name="Hogan D.A."/>
            <person name="Stajich J.E."/>
        </authorList>
    </citation>
    <scope>NUCLEOTIDE SEQUENCE</scope>
    <source>
        <strain evidence="7">Ex8</strain>
    </source>
</reference>
<dbReference type="PANTHER" id="PTHR47651:SF17">
    <property type="entry name" value="DEACETYLASE SIRTUIN-TYPE DOMAIN-CONTAINING PROTEIN"/>
    <property type="match status" value="1"/>
</dbReference>
<dbReference type="InterPro" id="IPR026591">
    <property type="entry name" value="Sirtuin_cat_small_dom_sf"/>
</dbReference>
<feature type="binding site" evidence="4">
    <location>
        <position position="255"/>
    </location>
    <ligand>
        <name>Zn(2+)</name>
        <dbReference type="ChEBI" id="CHEBI:29105"/>
    </ligand>
</feature>
<dbReference type="GO" id="GO:0016740">
    <property type="term" value="F:transferase activity"/>
    <property type="evidence" value="ECO:0007669"/>
    <property type="project" value="UniProtKB-KW"/>
</dbReference>
<feature type="region of interest" description="Disordered" evidence="5">
    <location>
        <begin position="532"/>
        <end position="602"/>
    </location>
</feature>
<evidence type="ECO:0000259" key="6">
    <source>
        <dbReference type="PROSITE" id="PS50305"/>
    </source>
</evidence>
<keyword evidence="4" id="KW-0479">Metal-binding</keyword>
<dbReference type="EMBL" id="JAJGCB010000027">
    <property type="protein sequence ID" value="KAJ8987151.1"/>
    <property type="molecule type" value="Genomic_DNA"/>
</dbReference>
<evidence type="ECO:0000256" key="1">
    <source>
        <dbReference type="ARBA" id="ARBA00006924"/>
    </source>
</evidence>
<feature type="domain" description="Deacetylase sirtuin-type" evidence="6">
    <location>
        <begin position="78"/>
        <end position="390"/>
    </location>
</feature>
<keyword evidence="3" id="KW-0520">NAD</keyword>
<evidence type="ECO:0000256" key="4">
    <source>
        <dbReference type="PROSITE-ProRule" id="PRU00236"/>
    </source>
</evidence>
<dbReference type="Gene3D" id="3.40.50.1220">
    <property type="entry name" value="TPP-binding domain"/>
    <property type="match status" value="1"/>
</dbReference>
<accession>A0AAN6ITT9</accession>
<feature type="compositionally biased region" description="Low complexity" evidence="5">
    <location>
        <begin position="8"/>
        <end position="21"/>
    </location>
</feature>
<feature type="binding site" evidence="4">
    <location>
        <position position="252"/>
    </location>
    <ligand>
        <name>Zn(2+)</name>
        <dbReference type="ChEBI" id="CHEBI:29105"/>
    </ligand>
</feature>
<proteinExistence type="inferred from homology"/>
<dbReference type="InterPro" id="IPR026590">
    <property type="entry name" value="Ssirtuin_cat_dom"/>
</dbReference>
<feature type="compositionally biased region" description="Polar residues" evidence="5">
    <location>
        <begin position="63"/>
        <end position="76"/>
    </location>
</feature>
<dbReference type="PANTHER" id="PTHR47651">
    <property type="entry name" value="NAD-DEPENDENT HISTONE DEACETYLASE HST4"/>
    <property type="match status" value="1"/>
</dbReference>
<evidence type="ECO:0000313" key="7">
    <source>
        <dbReference type="EMBL" id="KAJ8987151.1"/>
    </source>
</evidence>
<sequence length="602" mass="65889">MNADDISDISSPLSSIPSSPLSSPPSSPVLPPSWHTLTPPPSQHAGDDMPPARKRRKIEPRVRTTQHLDLTSDTAQSEYDRSEALDTLLKALRNRRKIVVIAGAGISVSAGIPDFRSSHGLFKSLRGEHKLKSSGKMLFDASVYKDDHSTSNFHDMVRKLSKMAENAKPSLFHRFLARLSVEGRLLRLYTQNVDGLESSLPPLATQVPLSHKAPWPQTIQLHGGLEKMMCQKCRHISDFQAHLFDGPNPPLCPQCVAADTLRTTHAGKRSHGVGRLRPRIVLYNEHNPDSEAIGAVTRADFRTRPDAVIVVGTSMKIPAVRRIVHEMCQIVRDRREGTTIWINRDPVPPGKDLENCWDLIVKGDCDEVAQLAGLKEWDDTSADVAEPYTEADLEKVKSSQGEIKVVIPKPENQEAKSSQRLLPAAVLHTMTPPHSQNGDEQKKSATKQSSGSTPVRIRLTVGDRSKESAQVKNAASSGRSIADVLGKENKSKSTKSKTSLNKAAKVTKIRAQGKPRSQALITGRITKAVASDPVAYKKSLPEPLSPRRDSNETVIPPPKSEYSSVEGTPVPQTPPSLGEDWAKPTTVSPSGRIPSDMVRLLN</sequence>
<feature type="binding site" evidence="4">
    <location>
        <position position="233"/>
    </location>
    <ligand>
        <name>Zn(2+)</name>
        <dbReference type="ChEBI" id="CHEBI:29105"/>
    </ligand>
</feature>
<evidence type="ECO:0000256" key="5">
    <source>
        <dbReference type="SAM" id="MobiDB-lite"/>
    </source>
</evidence>
<feature type="region of interest" description="Disordered" evidence="5">
    <location>
        <begin position="1"/>
        <end position="76"/>
    </location>
</feature>
<dbReference type="Proteomes" id="UP001161757">
    <property type="component" value="Unassembled WGS sequence"/>
</dbReference>